<proteinExistence type="predicted"/>
<dbReference type="Proteomes" id="UP000624244">
    <property type="component" value="Unassembled WGS sequence"/>
</dbReference>
<evidence type="ECO:0000256" key="1">
    <source>
        <dbReference type="SAM" id="Phobius"/>
    </source>
</evidence>
<feature type="transmembrane region" description="Helical" evidence="1">
    <location>
        <begin position="106"/>
        <end position="127"/>
    </location>
</feature>
<keyword evidence="1" id="KW-0812">Transmembrane</keyword>
<keyword evidence="1" id="KW-0472">Membrane</keyword>
<sequence>MVDRLIFSIAMTAVPHSFSLKGVLSRWEKRWFSALAILLSSMLSLSTGSLLGLLGSMVRWPLLARKLYTPVDADLILGVSNPTGAVKLIWIHTVQKRKWCVTTVIVMVYLLADIIGRISVAAFGLTFDLNEEPRIEYPTKLTNWGTSDWFNDYVLERYRGEEIMSSNTSVVHSSSRCFWGTVSLRENQERVVDYGDVIYEATFENIVKKIMSVYTLQGITHNYMETQLARQHRLKIFTLSLTCSFNMKAIITQYYSSAIRVHAIITTYRVLVYSNHLTVPLTMFQIFSIELVMMSEDDSTYGVRVYSGIGSGEHFAKSLTSALMQDDYMRSHPGNARLPLLAVLGADIQLPKVTQISGASERLFIDVRLNVKLKEPITVLMCIFGGQVLAIAVAIFYCRKVFIRDYASSLSIARLLKTTMEEVEGMSTCTGEKLMEYLDRKGVMMRYGTRRKGDEALEVDLWNDVEDEFPDAIYS</sequence>
<feature type="transmembrane region" description="Helical" evidence="1">
    <location>
        <begin position="377"/>
        <end position="398"/>
    </location>
</feature>
<gene>
    <name evidence="2" type="ORF">GGP41_003258</name>
</gene>
<reference evidence="2" key="1">
    <citation type="submission" date="2019-11" db="EMBL/GenBank/DDBJ databases">
        <title>Bipolaris sorokiniana Genome sequencing.</title>
        <authorList>
            <person name="Wang H."/>
        </authorList>
    </citation>
    <scope>NUCLEOTIDE SEQUENCE</scope>
</reference>
<organism evidence="2 3">
    <name type="scientific">Cochliobolus sativus</name>
    <name type="common">Common root rot and spot blotch fungus</name>
    <name type="synonym">Bipolaris sorokiniana</name>
    <dbReference type="NCBI Taxonomy" id="45130"/>
    <lineage>
        <taxon>Eukaryota</taxon>
        <taxon>Fungi</taxon>
        <taxon>Dikarya</taxon>
        <taxon>Ascomycota</taxon>
        <taxon>Pezizomycotina</taxon>
        <taxon>Dothideomycetes</taxon>
        <taxon>Pleosporomycetidae</taxon>
        <taxon>Pleosporales</taxon>
        <taxon>Pleosporineae</taxon>
        <taxon>Pleosporaceae</taxon>
        <taxon>Bipolaris</taxon>
    </lineage>
</organism>
<feature type="transmembrane region" description="Helical" evidence="1">
    <location>
        <begin position="31"/>
        <end position="55"/>
    </location>
</feature>
<evidence type="ECO:0000313" key="3">
    <source>
        <dbReference type="Proteomes" id="UP000624244"/>
    </source>
</evidence>
<name>A0A8H5ZDY2_COCSA</name>
<feature type="transmembrane region" description="Helical" evidence="1">
    <location>
        <begin position="75"/>
        <end position="94"/>
    </location>
</feature>
<accession>A0A8H5ZDY2</accession>
<protein>
    <submittedName>
        <fullName evidence="2">Uncharacterized protein</fullName>
    </submittedName>
</protein>
<evidence type="ECO:0000313" key="2">
    <source>
        <dbReference type="EMBL" id="KAF5846954.1"/>
    </source>
</evidence>
<dbReference type="EMBL" id="WNKQ01000014">
    <property type="protein sequence ID" value="KAF5846954.1"/>
    <property type="molecule type" value="Genomic_DNA"/>
</dbReference>
<dbReference type="AlphaFoldDB" id="A0A8H5ZDY2"/>
<comment type="caution">
    <text evidence="2">The sequence shown here is derived from an EMBL/GenBank/DDBJ whole genome shotgun (WGS) entry which is preliminary data.</text>
</comment>
<keyword evidence="1" id="KW-1133">Transmembrane helix</keyword>